<feature type="region of interest" description="Disordered" evidence="1">
    <location>
        <begin position="61"/>
        <end position="86"/>
    </location>
</feature>
<organism evidence="2 3">
    <name type="scientific">Oceanobacillus halophilus</name>
    <dbReference type="NCBI Taxonomy" id="930130"/>
    <lineage>
        <taxon>Bacteria</taxon>
        <taxon>Bacillati</taxon>
        <taxon>Bacillota</taxon>
        <taxon>Bacilli</taxon>
        <taxon>Bacillales</taxon>
        <taxon>Bacillaceae</taxon>
        <taxon>Oceanobacillus</taxon>
    </lineage>
</organism>
<comment type="caution">
    <text evidence="2">The sequence shown here is derived from an EMBL/GenBank/DDBJ whole genome shotgun (WGS) entry which is preliminary data.</text>
</comment>
<proteinExistence type="predicted"/>
<accession>A0A494ZXS4</accession>
<evidence type="ECO:0000256" key="1">
    <source>
        <dbReference type="SAM" id="MobiDB-lite"/>
    </source>
</evidence>
<dbReference type="Proteomes" id="UP000269301">
    <property type="component" value="Unassembled WGS sequence"/>
</dbReference>
<dbReference type="EMBL" id="RBZP01000015">
    <property type="protein sequence ID" value="RKQ30918.1"/>
    <property type="molecule type" value="Genomic_DNA"/>
</dbReference>
<keyword evidence="3" id="KW-1185">Reference proteome</keyword>
<evidence type="ECO:0000313" key="2">
    <source>
        <dbReference type="EMBL" id="RKQ30918.1"/>
    </source>
</evidence>
<dbReference type="AlphaFoldDB" id="A0A494ZXS4"/>
<protein>
    <recommendedName>
        <fullName evidence="4">Spore coat protein</fullName>
    </recommendedName>
</protein>
<dbReference type="InterPro" id="IPR025555">
    <property type="entry name" value="YppG"/>
</dbReference>
<name>A0A494ZXS4_9BACI</name>
<evidence type="ECO:0008006" key="4">
    <source>
        <dbReference type="Google" id="ProtNLM"/>
    </source>
</evidence>
<sequence>MMYSRSYYNRPSPYPEYWSYDYSNYPPAAPQEMNYPQAPIGGQSANMTPYDYFQKPEQPMNWPNNVPFEQNQFSQQPQTPPNVMSHFQKENGQLDLDKVLGTVGQLASTYHQVAPIVQQFGSFMKNFRAGS</sequence>
<evidence type="ECO:0000313" key="3">
    <source>
        <dbReference type="Proteomes" id="UP000269301"/>
    </source>
</evidence>
<feature type="compositionally biased region" description="Polar residues" evidence="1">
    <location>
        <begin position="61"/>
        <end position="77"/>
    </location>
</feature>
<dbReference type="Pfam" id="PF14179">
    <property type="entry name" value="YppG"/>
    <property type="match status" value="1"/>
</dbReference>
<reference evidence="2 3" key="1">
    <citation type="journal article" date="2016" name="Int. J. Syst. Evol. Microbiol.">
        <title>Oceanobacillus halophilus sp. nov., a novel moderately halophilic bacterium from a hypersaline lake.</title>
        <authorList>
            <person name="Amoozegar M.A."/>
            <person name="Bagheri M."/>
            <person name="Makhdoumi A."/>
            <person name="Nikou M.M."/>
            <person name="Fazeli S.A.S."/>
            <person name="Schumann P."/>
            <person name="Sproer C."/>
            <person name="Sanchez-Porro C."/>
            <person name="Ventosa A."/>
        </authorList>
    </citation>
    <scope>NUCLEOTIDE SEQUENCE [LARGE SCALE GENOMIC DNA]</scope>
    <source>
        <strain evidence="2 3">DSM 23996</strain>
    </source>
</reference>
<gene>
    <name evidence="2" type="ORF">D8M06_14930</name>
</gene>